<comment type="caution">
    <text evidence="1">The sequence shown here is derived from an EMBL/GenBank/DDBJ whole genome shotgun (WGS) entry which is preliminary data.</text>
</comment>
<protein>
    <submittedName>
        <fullName evidence="1">Uncharacterized protein</fullName>
    </submittedName>
</protein>
<evidence type="ECO:0000313" key="1">
    <source>
        <dbReference type="EMBL" id="GJM61610.1"/>
    </source>
</evidence>
<accession>A0AAN4W0C5</accession>
<dbReference type="EMBL" id="BQKE01000001">
    <property type="protein sequence ID" value="GJM61610.1"/>
    <property type="molecule type" value="Genomic_DNA"/>
</dbReference>
<evidence type="ECO:0000313" key="2">
    <source>
        <dbReference type="Proteomes" id="UP001310022"/>
    </source>
</evidence>
<reference evidence="1 2" key="1">
    <citation type="submission" date="2021-12" db="EMBL/GenBank/DDBJ databases">
        <title>Genome sequencing of bacteria with rrn-lacking chromosome and rrn-plasmid.</title>
        <authorList>
            <person name="Anda M."/>
            <person name="Iwasaki W."/>
        </authorList>
    </citation>
    <scope>NUCLEOTIDE SEQUENCE [LARGE SCALE GENOMIC DNA]</scope>
    <source>
        <strain evidence="1 2">NBRC 15940</strain>
    </source>
</reference>
<proteinExistence type="predicted"/>
<keyword evidence="2" id="KW-1185">Reference proteome</keyword>
<organism evidence="1 2">
    <name type="scientific">Persicobacter diffluens</name>
    <dbReference type="NCBI Taxonomy" id="981"/>
    <lineage>
        <taxon>Bacteria</taxon>
        <taxon>Pseudomonadati</taxon>
        <taxon>Bacteroidota</taxon>
        <taxon>Cytophagia</taxon>
        <taxon>Cytophagales</taxon>
        <taxon>Persicobacteraceae</taxon>
        <taxon>Persicobacter</taxon>
    </lineage>
</organism>
<gene>
    <name evidence="1" type="ORF">PEDI_21620</name>
</gene>
<dbReference type="AlphaFoldDB" id="A0AAN4W0C5"/>
<dbReference type="Proteomes" id="UP001310022">
    <property type="component" value="Unassembled WGS sequence"/>
</dbReference>
<name>A0AAN4W0C5_9BACT</name>
<sequence>MPGEKLYFLDIKKRSDIATLNHLPLLPSGPGGVQQEQFLSNRMTKVGLLSGNTSEIRRFLKNHSQTTTLLLIPNKLGG</sequence>